<evidence type="ECO:0000313" key="8">
    <source>
        <dbReference type="EMBL" id="CDZ85493.1"/>
    </source>
</evidence>
<sequence length="557" mass="61484">MTQIVTKTQPPAKRSGRIDPIAFFERFGVLIFMFLLLIFFQTQNSNFLSERNIFNILTEVSIYGIMAVGMTFVILTAGIDLSVGSILAVCAMTAAYVIKGDNFTTVDPSAWGGMSWLIGLGICLAMGTAIGFLHGLGVTRLRLPPFIVTLGGMTIWRGLTLVCKRGALGCSVYTDAIPPSLDDGLTVTGVRVEVLNVLGAGDAFMSGLLRGYLNDEGWEQACRYANACGALVVSRHGCAPAMPSKVELDDYLSREHQVPRPDLDPRLNHLHRVTTRRRNWPELCVMAFDHRSQLEEMALQCGASLKRIPALKTLILQASRDAANSAGLEGKAGLLCDGTFGQDALNAITGEGWWIGRPIELPGSRPLEMEHGNIGTQLISWPQEHVVKCLVFFHPEDAHGLRLEQEQKIAEVYHACCQSGHELLLEVILPVGMPRSDELYLRAISRFYNLGIYPDWWKLPPLSSDGWTALSDIIERRDPHCRGVVILGLDAPAEQLRAGFRAAAGHELVKGFAVGRTLFGEASRAWLKHDIDDAQLVTRIRDNYLQLIAWWRERGQA</sequence>
<evidence type="ECO:0000256" key="4">
    <source>
        <dbReference type="ARBA" id="ARBA00022777"/>
    </source>
</evidence>
<dbReference type="GO" id="GO:0016301">
    <property type="term" value="F:kinase activity"/>
    <property type="evidence" value="ECO:0007669"/>
    <property type="project" value="UniProtKB-KW"/>
</dbReference>
<keyword evidence="2" id="KW-1003">Cell membrane</keyword>
<dbReference type="InterPro" id="IPR011611">
    <property type="entry name" value="PfkB_dom"/>
</dbReference>
<keyword evidence="5" id="KW-1133">Transmembrane helix</keyword>
<dbReference type="Pfam" id="PF00294">
    <property type="entry name" value="PfkB"/>
    <property type="match status" value="1"/>
</dbReference>
<keyword evidence="5" id="KW-0812">Transmembrane</keyword>
<evidence type="ECO:0000256" key="1">
    <source>
        <dbReference type="ARBA" id="ARBA00022448"/>
    </source>
</evidence>
<evidence type="ECO:0000256" key="3">
    <source>
        <dbReference type="ARBA" id="ARBA00022679"/>
    </source>
</evidence>
<dbReference type="Pfam" id="PF09863">
    <property type="entry name" value="DUF2090"/>
    <property type="match status" value="1"/>
</dbReference>
<protein>
    <submittedName>
        <fullName evidence="8">ABC transporter permease</fullName>
    </submittedName>
</protein>
<feature type="transmembrane region" description="Helical" evidence="5">
    <location>
        <begin position="21"/>
        <end position="41"/>
    </location>
</feature>
<keyword evidence="3" id="KW-0808">Transferase</keyword>
<feature type="domain" description="DUF2090" evidence="7">
    <location>
        <begin position="247"/>
        <end position="554"/>
    </location>
</feature>
<reference evidence="8" key="1">
    <citation type="submission" date="2014-06" db="EMBL/GenBank/DDBJ databases">
        <authorList>
            <person name="Urmite Genomes Urmite Genomes"/>
        </authorList>
    </citation>
    <scope>NUCLEOTIDE SEQUENCE</scope>
</reference>
<dbReference type="GO" id="GO:0022857">
    <property type="term" value="F:transmembrane transporter activity"/>
    <property type="evidence" value="ECO:0007669"/>
    <property type="project" value="InterPro"/>
</dbReference>
<dbReference type="SUPFAM" id="SSF53613">
    <property type="entry name" value="Ribokinase-like"/>
    <property type="match status" value="1"/>
</dbReference>
<organism evidence="8">
    <name type="scientific">Citrobacter koseri</name>
    <name type="common">Citrobacter diversus</name>
    <dbReference type="NCBI Taxonomy" id="545"/>
    <lineage>
        <taxon>Bacteria</taxon>
        <taxon>Pseudomonadati</taxon>
        <taxon>Pseudomonadota</taxon>
        <taxon>Gammaproteobacteria</taxon>
        <taxon>Enterobacterales</taxon>
        <taxon>Enterobacteriaceae</taxon>
        <taxon>Citrobacter</taxon>
    </lineage>
</organism>
<keyword evidence="2" id="KW-0997">Cell inner membrane</keyword>
<dbReference type="Gene3D" id="3.40.1190.20">
    <property type="match status" value="1"/>
</dbReference>
<keyword evidence="4" id="KW-0418">Kinase</keyword>
<dbReference type="CDD" id="cd06579">
    <property type="entry name" value="TM_PBP1_transp_AraH_like"/>
    <property type="match status" value="1"/>
</dbReference>
<dbReference type="EMBL" id="LK931336">
    <property type="protein sequence ID" value="CDZ85493.1"/>
    <property type="molecule type" value="Genomic_DNA"/>
</dbReference>
<accession>A0A078LNL3</accession>
<dbReference type="InterPro" id="IPR013785">
    <property type="entry name" value="Aldolase_TIM"/>
</dbReference>
<evidence type="ECO:0000259" key="7">
    <source>
        <dbReference type="Pfam" id="PF09863"/>
    </source>
</evidence>
<dbReference type="Gene3D" id="3.20.20.70">
    <property type="entry name" value="Aldolase class I"/>
    <property type="match status" value="1"/>
</dbReference>
<dbReference type="GO" id="GO:0005886">
    <property type="term" value="C:plasma membrane"/>
    <property type="evidence" value="ECO:0007669"/>
    <property type="project" value="UniProtKB-SubCell"/>
</dbReference>
<dbReference type="InterPro" id="IPR029056">
    <property type="entry name" value="Ribokinase-like"/>
</dbReference>
<keyword evidence="1" id="KW-0813">Transport</keyword>
<keyword evidence="5" id="KW-0472">Membrane</keyword>
<feature type="transmembrane region" description="Helical" evidence="5">
    <location>
        <begin position="53"/>
        <end position="74"/>
    </location>
</feature>
<dbReference type="InterPro" id="IPR018659">
    <property type="entry name" value="DUF2090"/>
</dbReference>
<dbReference type="InterPro" id="IPR002173">
    <property type="entry name" value="Carboh/pur_kinase_PfkB_CS"/>
</dbReference>
<dbReference type="PATRIC" id="fig|545.12.peg.3710"/>
<evidence type="ECO:0000256" key="5">
    <source>
        <dbReference type="SAM" id="Phobius"/>
    </source>
</evidence>
<feature type="transmembrane region" description="Helical" evidence="5">
    <location>
        <begin position="81"/>
        <end position="98"/>
    </location>
</feature>
<gene>
    <name evidence="8" type="ORF">BN1086_03704</name>
</gene>
<feature type="transmembrane region" description="Helical" evidence="5">
    <location>
        <begin position="110"/>
        <end position="133"/>
    </location>
</feature>
<feature type="domain" description="Carbohydrate kinase PfkB" evidence="6">
    <location>
        <begin position="160"/>
        <end position="244"/>
    </location>
</feature>
<name>A0A078LNL3_CITKO</name>
<dbReference type="PANTHER" id="PTHR32196">
    <property type="entry name" value="ABC TRANSPORTER PERMEASE PROTEIN YPHD-RELATED-RELATED"/>
    <property type="match status" value="1"/>
</dbReference>
<evidence type="ECO:0000259" key="6">
    <source>
        <dbReference type="Pfam" id="PF00294"/>
    </source>
</evidence>
<dbReference type="PROSITE" id="PS00584">
    <property type="entry name" value="PFKB_KINASES_2"/>
    <property type="match status" value="1"/>
</dbReference>
<proteinExistence type="predicted"/>
<dbReference type="PANTHER" id="PTHR32196:SF21">
    <property type="entry name" value="ABC TRANSPORTER PERMEASE PROTEIN YPHD-RELATED"/>
    <property type="match status" value="1"/>
</dbReference>
<evidence type="ECO:0000256" key="2">
    <source>
        <dbReference type="ARBA" id="ARBA00022519"/>
    </source>
</evidence>
<dbReference type="AlphaFoldDB" id="A0A078LNL3"/>